<feature type="domain" description="Flavodoxin-like" evidence="5">
    <location>
        <begin position="4"/>
        <end position="188"/>
    </location>
</feature>
<protein>
    <recommendedName>
        <fullName evidence="4">Flavoprotein WrbA</fullName>
    </recommendedName>
</protein>
<organism evidence="6 7">
    <name type="scientific">Denitromonas iodatirespirans</name>
    <dbReference type="NCBI Taxonomy" id="2795389"/>
    <lineage>
        <taxon>Bacteria</taxon>
        <taxon>Pseudomonadati</taxon>
        <taxon>Pseudomonadota</taxon>
        <taxon>Betaproteobacteria</taxon>
        <taxon>Rhodocyclales</taxon>
        <taxon>Zoogloeaceae</taxon>
        <taxon>Denitromonas</taxon>
    </lineage>
</organism>
<dbReference type="InterPro" id="IPR029039">
    <property type="entry name" value="Flavoprotein-like_sf"/>
</dbReference>
<comment type="similarity">
    <text evidence="1">Belongs to the WrbA family.</text>
</comment>
<keyword evidence="7" id="KW-1185">Reference proteome</keyword>
<dbReference type="InterPro" id="IPR005025">
    <property type="entry name" value="FMN_Rdtase-like_dom"/>
</dbReference>
<evidence type="ECO:0000313" key="6">
    <source>
        <dbReference type="EMBL" id="MBT0960410.1"/>
    </source>
</evidence>
<name>A0A944D5U1_DENI1</name>
<dbReference type="InterPro" id="IPR010089">
    <property type="entry name" value="Flavoprotein_WrbA-like"/>
</dbReference>
<dbReference type="GO" id="GO:0016020">
    <property type="term" value="C:membrane"/>
    <property type="evidence" value="ECO:0007669"/>
    <property type="project" value="TreeGrafter"/>
</dbReference>
<dbReference type="NCBIfam" id="NF002999">
    <property type="entry name" value="PRK03767.1"/>
    <property type="match status" value="1"/>
</dbReference>
<evidence type="ECO:0000256" key="3">
    <source>
        <dbReference type="ARBA" id="ARBA00022643"/>
    </source>
</evidence>
<dbReference type="FunFam" id="3.40.50.360:FF:000001">
    <property type="entry name" value="NAD(P)H dehydrogenase (Quinone) FQR1-like"/>
    <property type="match status" value="1"/>
</dbReference>
<dbReference type="EMBL" id="JAEKFT010000004">
    <property type="protein sequence ID" value="MBT0960410.1"/>
    <property type="molecule type" value="Genomic_DNA"/>
</dbReference>
<dbReference type="Proteomes" id="UP000694660">
    <property type="component" value="Unassembled WGS sequence"/>
</dbReference>
<dbReference type="SUPFAM" id="SSF52218">
    <property type="entry name" value="Flavoproteins"/>
    <property type="match status" value="1"/>
</dbReference>
<gene>
    <name evidence="6" type="primary">wrbA</name>
    <name evidence="6" type="ORF">I8J34_04410</name>
</gene>
<dbReference type="InterPro" id="IPR008254">
    <property type="entry name" value="Flavodoxin/NO_synth"/>
</dbReference>
<dbReference type="GO" id="GO:0003955">
    <property type="term" value="F:NAD(P)H dehydrogenase (quinone) activity"/>
    <property type="evidence" value="ECO:0007669"/>
    <property type="project" value="InterPro"/>
</dbReference>
<proteinExistence type="inferred from homology"/>
<evidence type="ECO:0000259" key="5">
    <source>
        <dbReference type="PROSITE" id="PS50902"/>
    </source>
</evidence>
<comment type="caution">
    <text evidence="6">The sequence shown here is derived from an EMBL/GenBank/DDBJ whole genome shotgun (WGS) entry which is preliminary data.</text>
</comment>
<dbReference type="AlphaFoldDB" id="A0A944D5U1"/>
<evidence type="ECO:0000256" key="4">
    <source>
        <dbReference type="ARBA" id="ARBA00029652"/>
    </source>
</evidence>
<dbReference type="GO" id="GO:0010181">
    <property type="term" value="F:FMN binding"/>
    <property type="evidence" value="ECO:0007669"/>
    <property type="project" value="InterPro"/>
</dbReference>
<accession>A0A944D5U1</accession>
<dbReference type="PANTHER" id="PTHR30546:SF23">
    <property type="entry name" value="FLAVOPROTEIN-LIKE PROTEIN YCP4-RELATED"/>
    <property type="match status" value="1"/>
</dbReference>
<dbReference type="RefSeq" id="WP_214360174.1">
    <property type="nucleotide sequence ID" value="NZ_JAEKFT010000004.1"/>
</dbReference>
<dbReference type="PANTHER" id="PTHR30546">
    <property type="entry name" value="FLAVODOXIN-RELATED PROTEIN WRBA-RELATED"/>
    <property type="match status" value="1"/>
</dbReference>
<keyword evidence="6" id="KW-0560">Oxidoreductase</keyword>
<keyword evidence="2" id="KW-0285">Flavoprotein</keyword>
<dbReference type="Gene3D" id="3.40.50.360">
    <property type="match status" value="1"/>
</dbReference>
<evidence type="ECO:0000256" key="2">
    <source>
        <dbReference type="ARBA" id="ARBA00022630"/>
    </source>
</evidence>
<evidence type="ECO:0000313" key="7">
    <source>
        <dbReference type="Proteomes" id="UP000694660"/>
    </source>
</evidence>
<evidence type="ECO:0000256" key="1">
    <source>
        <dbReference type="ARBA" id="ARBA00006961"/>
    </source>
</evidence>
<dbReference type="PROSITE" id="PS50902">
    <property type="entry name" value="FLAVODOXIN_LIKE"/>
    <property type="match status" value="1"/>
</dbReference>
<reference evidence="7" key="1">
    <citation type="journal article" date="2022" name="ISME J.">
        <title>Genetic and phylogenetic analysis of dissimilatory iodate-reducing bacteria identifies potential niches across the world's oceans.</title>
        <authorList>
            <person name="Reyes-Umana V."/>
            <person name="Henning Z."/>
            <person name="Lee K."/>
            <person name="Barnum T.P."/>
            <person name="Coates J.D."/>
        </authorList>
    </citation>
    <scope>NUCLEOTIDE SEQUENCE [LARGE SCALE GENOMIC DNA]</scope>
    <source>
        <strain evidence="7">IR12</strain>
    </source>
</reference>
<dbReference type="NCBIfam" id="TIGR01755">
    <property type="entry name" value="flav_wrbA"/>
    <property type="match status" value="1"/>
</dbReference>
<dbReference type="Pfam" id="PF03358">
    <property type="entry name" value="FMN_red"/>
    <property type="match status" value="1"/>
</dbReference>
<keyword evidence="3" id="KW-0288">FMN</keyword>
<sequence>MKEVLVLYYSRKGSVRALAEAIAEGIERVPGVGARVRTVPAVSTVCEATADAIPASGPAYVETADLAECIGLALGSPTRFGNMAAPMKYFLDGTIAPWVNGDLVGKPACVFTSTGSQHGGQESTLLSMMLPLMHHGMLMMGLPYTEHLLSSTRSGGTPYGASHVAGSDGHPVLTVEERKLAQVQGERLARTALALEAAR</sequence>